<feature type="domain" description="DUF3857" evidence="3">
    <location>
        <begin position="59"/>
        <end position="215"/>
    </location>
</feature>
<dbReference type="Pfam" id="PF01841">
    <property type="entry name" value="Transglut_core"/>
    <property type="match status" value="1"/>
</dbReference>
<evidence type="ECO:0008006" key="6">
    <source>
        <dbReference type="Google" id="ProtNLM"/>
    </source>
</evidence>
<accession>A0A365Y1A3</accession>
<dbReference type="Gene3D" id="3.10.620.30">
    <property type="match status" value="1"/>
</dbReference>
<dbReference type="AlphaFoldDB" id="A0A365Y1A3"/>
<dbReference type="Proteomes" id="UP000253410">
    <property type="component" value="Unassembled WGS sequence"/>
</dbReference>
<keyword evidence="1" id="KW-0732">Signal</keyword>
<dbReference type="Gene3D" id="2.60.40.3140">
    <property type="match status" value="1"/>
</dbReference>
<name>A0A365Y1A3_9BACT</name>
<dbReference type="SUPFAM" id="SSF54001">
    <property type="entry name" value="Cysteine proteinases"/>
    <property type="match status" value="1"/>
</dbReference>
<feature type="signal peptide" evidence="1">
    <location>
        <begin position="1"/>
        <end position="21"/>
    </location>
</feature>
<evidence type="ECO:0000313" key="5">
    <source>
        <dbReference type="Proteomes" id="UP000253410"/>
    </source>
</evidence>
<dbReference type="InterPro" id="IPR024618">
    <property type="entry name" value="DUF3857"/>
</dbReference>
<dbReference type="OrthoDB" id="8595007at2"/>
<feature type="chain" id="PRO_5016768931" description="DUF3857 domain-containing protein" evidence="1">
    <location>
        <begin position="22"/>
        <end position="635"/>
    </location>
</feature>
<keyword evidence="5" id="KW-1185">Reference proteome</keyword>
<dbReference type="RefSeq" id="WP_113614223.1">
    <property type="nucleotide sequence ID" value="NZ_QFFJ01000001.1"/>
</dbReference>
<dbReference type="InterPro" id="IPR002931">
    <property type="entry name" value="Transglutaminase-like"/>
</dbReference>
<dbReference type="Gene3D" id="2.60.120.1130">
    <property type="match status" value="1"/>
</dbReference>
<evidence type="ECO:0000259" key="2">
    <source>
        <dbReference type="Pfam" id="PF01841"/>
    </source>
</evidence>
<dbReference type="InterPro" id="IPR038765">
    <property type="entry name" value="Papain-like_cys_pep_sf"/>
</dbReference>
<protein>
    <recommendedName>
        <fullName evidence="6">DUF3857 domain-containing protein</fullName>
    </recommendedName>
</protein>
<evidence type="ECO:0000256" key="1">
    <source>
        <dbReference type="SAM" id="SignalP"/>
    </source>
</evidence>
<proteinExistence type="predicted"/>
<feature type="domain" description="Transglutaminase-like" evidence="2">
    <location>
        <begin position="275"/>
        <end position="347"/>
    </location>
</feature>
<evidence type="ECO:0000313" key="4">
    <source>
        <dbReference type="EMBL" id="RBL91625.1"/>
    </source>
</evidence>
<comment type="caution">
    <text evidence="4">The sequence shown here is derived from an EMBL/GenBank/DDBJ whole genome shotgun (WGS) entry which is preliminary data.</text>
</comment>
<organism evidence="4 5">
    <name type="scientific">Chitinophaga flava</name>
    <dbReference type="NCBI Taxonomy" id="2259036"/>
    <lineage>
        <taxon>Bacteria</taxon>
        <taxon>Pseudomonadati</taxon>
        <taxon>Bacteroidota</taxon>
        <taxon>Chitinophagia</taxon>
        <taxon>Chitinophagales</taxon>
        <taxon>Chitinophagaceae</taxon>
        <taxon>Chitinophaga</taxon>
    </lineage>
</organism>
<reference evidence="4 5" key="1">
    <citation type="submission" date="2018-05" db="EMBL/GenBank/DDBJ databases">
        <title>Chitinophaga sp. K3CV102501T nov., isolated from isolated from a monsoon evergreen broad-leaved forest soil.</title>
        <authorList>
            <person name="Lv Y."/>
        </authorList>
    </citation>
    <scope>NUCLEOTIDE SEQUENCE [LARGE SCALE GENOMIC DNA]</scope>
    <source>
        <strain evidence="4 5">GDMCC 1.1325</strain>
    </source>
</reference>
<dbReference type="EMBL" id="QFFJ01000001">
    <property type="protein sequence ID" value="RBL91625.1"/>
    <property type="molecule type" value="Genomic_DNA"/>
</dbReference>
<gene>
    <name evidence="4" type="ORF">DF182_03140</name>
</gene>
<sequence>MYKFLSSLVLLLFLYTSRLMAGDPVFPAGAIPDSMKKDAHLVKRMEEVTQVIAPSLKEVTLTTRYVLTVLDEAGARSSTLIKMYNKHMDVRSISGALYDADGKLVRRLKQSDIKDLSEDGDGSLMTDNRYKVHRFYHNVFPYTVEYEVEERVRGSYWLQPWIPQDSKDCTVEQARFTIMAPADYQLRYTNNKVAPVITTQKDQKVYTWEVKNIPVFTDEPFSKEFLQLSPGVMVAPSVFKIDDYEGNASTWEGLGKFGYALNAGRDELPENIKQKVRDLIAGKNTQAEKIKALYTWMQQNYRYISIQLGIGGLQTFDAKTVAAKGYGDCKALSNYMMSLLKETGIKSYCAWVRAGAGKNYINEAFPRDPFNHVILCVPGEKDTTWLECTSNTSPAGYLGSFTSNRAVMLLTEEGGKLVHTPVAREEDNQQNRTITAVVEDNGNLKLTAKTIRSGESQEELHALLHGLSKEKQLEWLRKSFDLSSYDVGKFECKEIPAVNPVIEEQLELNCKAYATVTGKRIFITPNVLDRDVPKLEANDKRVSELVLKSRFICTDTVNITVPEGYKAEALPAPVTLQNKYGAYTAVITMKGNTISYIRRLERKAGVYPAAEFNEFAKFYTAIYRADRNRIVLVKE</sequence>
<dbReference type="Pfam" id="PF12969">
    <property type="entry name" value="DUF3857"/>
    <property type="match status" value="1"/>
</dbReference>
<evidence type="ECO:0000259" key="3">
    <source>
        <dbReference type="Pfam" id="PF12969"/>
    </source>
</evidence>